<dbReference type="InterPro" id="IPR025323">
    <property type="entry name" value="DUF4229"/>
</dbReference>
<evidence type="ECO:0000256" key="2">
    <source>
        <dbReference type="SAM" id="Phobius"/>
    </source>
</evidence>
<feature type="transmembrane region" description="Helical" evidence="2">
    <location>
        <begin position="39"/>
        <end position="59"/>
    </location>
</feature>
<organism evidence="3 4">
    <name type="scientific">Jatrophihabitans lederbergiae</name>
    <dbReference type="NCBI Taxonomy" id="3075547"/>
    <lineage>
        <taxon>Bacteria</taxon>
        <taxon>Bacillati</taxon>
        <taxon>Actinomycetota</taxon>
        <taxon>Actinomycetes</taxon>
        <taxon>Jatrophihabitantales</taxon>
        <taxon>Jatrophihabitantaceae</taxon>
        <taxon>Jatrophihabitans</taxon>
    </lineage>
</organism>
<keyword evidence="2" id="KW-1133">Transmembrane helix</keyword>
<keyword evidence="2" id="KW-0472">Membrane</keyword>
<feature type="transmembrane region" description="Helical" evidence="2">
    <location>
        <begin position="65"/>
        <end position="83"/>
    </location>
</feature>
<protein>
    <submittedName>
        <fullName evidence="3">DUF4229 domain-containing protein</fullName>
    </submittedName>
</protein>
<evidence type="ECO:0000313" key="3">
    <source>
        <dbReference type="EMBL" id="MDT0260938.1"/>
    </source>
</evidence>
<dbReference type="RefSeq" id="WP_311422094.1">
    <property type="nucleotide sequence ID" value="NZ_JAVREH010000005.1"/>
</dbReference>
<keyword evidence="4" id="KW-1185">Reference proteome</keyword>
<reference evidence="4" key="1">
    <citation type="submission" date="2023-07" db="EMBL/GenBank/DDBJ databases">
        <title>30 novel species of actinomycetes from the DSMZ collection.</title>
        <authorList>
            <person name="Nouioui I."/>
        </authorList>
    </citation>
    <scope>NUCLEOTIDE SEQUENCE [LARGE SCALE GENOMIC DNA]</scope>
    <source>
        <strain evidence="4">DSM 44399</strain>
    </source>
</reference>
<sequence>MTRGPGPDDGATGPDDSATDQGRSAPVLPPTPGQSLRAMWLYTLLRFALFFAVWGLLWLARVPSLLAAIIALVLSIPLSYILLRKPRERLAQNLEARVNARHSQRDRMDAKLSGDEPQD</sequence>
<evidence type="ECO:0000256" key="1">
    <source>
        <dbReference type="SAM" id="MobiDB-lite"/>
    </source>
</evidence>
<feature type="region of interest" description="Disordered" evidence="1">
    <location>
        <begin position="98"/>
        <end position="119"/>
    </location>
</feature>
<dbReference type="Pfam" id="PF14012">
    <property type="entry name" value="DUF4229"/>
    <property type="match status" value="1"/>
</dbReference>
<gene>
    <name evidence="3" type="ORF">RM423_05970</name>
</gene>
<dbReference type="EMBL" id="JAVREH010000005">
    <property type="protein sequence ID" value="MDT0260938.1"/>
    <property type="molecule type" value="Genomic_DNA"/>
</dbReference>
<feature type="compositionally biased region" description="Basic and acidic residues" evidence="1">
    <location>
        <begin position="103"/>
        <end position="119"/>
    </location>
</feature>
<keyword evidence="2" id="KW-0812">Transmembrane</keyword>
<dbReference type="Proteomes" id="UP001183176">
    <property type="component" value="Unassembled WGS sequence"/>
</dbReference>
<comment type="caution">
    <text evidence="3">The sequence shown here is derived from an EMBL/GenBank/DDBJ whole genome shotgun (WGS) entry which is preliminary data.</text>
</comment>
<proteinExistence type="predicted"/>
<feature type="compositionally biased region" description="Low complexity" evidence="1">
    <location>
        <begin position="1"/>
        <end position="20"/>
    </location>
</feature>
<accession>A0ABU2J895</accession>
<evidence type="ECO:0000313" key="4">
    <source>
        <dbReference type="Proteomes" id="UP001183176"/>
    </source>
</evidence>
<feature type="region of interest" description="Disordered" evidence="1">
    <location>
        <begin position="1"/>
        <end position="32"/>
    </location>
</feature>
<name>A0ABU2J895_9ACTN</name>